<evidence type="ECO:0000313" key="2">
    <source>
        <dbReference type="Proteomes" id="UP000006868"/>
    </source>
</evidence>
<dbReference type="OrthoDB" id="9950813at2"/>
<geneLocation type="plasmid" evidence="1 2">
    <name>pSC2</name>
</geneLocation>
<dbReference type="AlphaFoldDB" id="E3EKM0"/>
<dbReference type="KEGG" id="ppm:PPSC2_25930"/>
<dbReference type="Proteomes" id="UP000006868">
    <property type="component" value="Plasmid pSC2"/>
</dbReference>
<protein>
    <submittedName>
        <fullName evidence="1">Uncharacterized protein</fullName>
    </submittedName>
</protein>
<accession>E3EKM0</accession>
<dbReference type="PATRIC" id="fig|886882.15.peg.5449"/>
<sequence length="65" mass="7381">MLKGCIIANIEEKELLESLGVIVGAYNDSTKEFQNCLVSDEAMGKLDDHWGTFWWSLEEIDDVQC</sequence>
<gene>
    <name evidence="1" type="ORF">PPSC2_25930</name>
</gene>
<dbReference type="HOGENOM" id="CLU_2845730_0_0_9"/>
<proteinExistence type="predicted"/>
<dbReference type="EMBL" id="CP002214">
    <property type="protein sequence ID" value="ADO59852.1"/>
    <property type="molecule type" value="Genomic_DNA"/>
</dbReference>
<reference evidence="1 2" key="1">
    <citation type="journal article" date="2011" name="J. Bacteriol.">
        <title>Complete genome sequence of Paenibacillus polymyxa SC2, a strain of plant growth-promoting Rhizobacterium with broad-spectrum antimicrobial activity.</title>
        <authorList>
            <person name="Ma M."/>
            <person name="Wang C."/>
            <person name="Ding Y."/>
            <person name="Li L."/>
            <person name="Shen D."/>
            <person name="Jiang X."/>
            <person name="Guan D."/>
            <person name="Cao F."/>
            <person name="Chen H."/>
            <person name="Feng R."/>
            <person name="Wang X."/>
            <person name="Ge Y."/>
            <person name="Yao L."/>
            <person name="Bing X."/>
            <person name="Yang X."/>
            <person name="Li J."/>
            <person name="Du B."/>
        </authorList>
    </citation>
    <scope>NUCLEOTIDE SEQUENCE [LARGE SCALE GENOMIC DNA]</scope>
    <source>
        <strain evidence="1 2">SC2</strain>
        <plasmid evidence="2">pSC2</plasmid>
    </source>
</reference>
<evidence type="ECO:0000313" key="1">
    <source>
        <dbReference type="EMBL" id="ADO59852.1"/>
    </source>
</evidence>
<dbReference type="RefSeq" id="WP_013386266.1">
    <property type="nucleotide sequence ID" value="NC_014628.2"/>
</dbReference>
<organism evidence="1 2">
    <name type="scientific">Paenibacillus polymyxa (strain SC2)</name>
    <name type="common">Bacillus polymyxa</name>
    <dbReference type="NCBI Taxonomy" id="886882"/>
    <lineage>
        <taxon>Bacteria</taxon>
        <taxon>Bacillati</taxon>
        <taxon>Bacillota</taxon>
        <taxon>Bacilli</taxon>
        <taxon>Bacillales</taxon>
        <taxon>Paenibacillaceae</taxon>
        <taxon>Paenibacillus</taxon>
    </lineage>
</organism>
<name>E3EKM0_PAEPS</name>
<keyword evidence="1" id="KW-0614">Plasmid</keyword>